<dbReference type="AlphaFoldDB" id="A0A2S9QDX2"/>
<name>A0A2S9QDX2_9HYPH</name>
<protein>
    <recommendedName>
        <fullName evidence="5">DUF983 domain-containing protein</fullName>
    </recommendedName>
</protein>
<dbReference type="Proteomes" id="UP000237682">
    <property type="component" value="Unassembled WGS sequence"/>
</dbReference>
<comment type="caution">
    <text evidence="3">The sequence shown here is derived from an EMBL/GenBank/DDBJ whole genome shotgun (WGS) entry which is preliminary data.</text>
</comment>
<accession>A0A2S9QDX2</accession>
<keyword evidence="2" id="KW-0812">Transmembrane</keyword>
<evidence type="ECO:0000256" key="2">
    <source>
        <dbReference type="SAM" id="Phobius"/>
    </source>
</evidence>
<feature type="transmembrane region" description="Helical" evidence="2">
    <location>
        <begin position="57"/>
        <end position="77"/>
    </location>
</feature>
<proteinExistence type="predicted"/>
<evidence type="ECO:0000313" key="4">
    <source>
        <dbReference type="Proteomes" id="UP000237682"/>
    </source>
</evidence>
<keyword evidence="4" id="KW-1185">Reference proteome</keyword>
<gene>
    <name evidence="3" type="ORF">C5L14_13135</name>
</gene>
<keyword evidence="2" id="KW-1133">Transmembrane helix</keyword>
<dbReference type="RefSeq" id="WP_105862474.1">
    <property type="nucleotide sequence ID" value="NZ_PUEJ01000004.1"/>
</dbReference>
<dbReference type="InterPro" id="IPR009325">
    <property type="entry name" value="DUF983"/>
</dbReference>
<evidence type="ECO:0000313" key="3">
    <source>
        <dbReference type="EMBL" id="PRH87544.1"/>
    </source>
</evidence>
<sequence length="125" mass="13556">MPQDHQYPPLSPFQTGSRGKCPRCGQGKLFDGFISLKPKCSACGLDYSFADSGDGPAVLVILVAGFILLGAAVYVEFTFSPPVWVHVILWLPLSLAVCLGLLRWMKGVLVALQYTNKAAEGRLEE</sequence>
<feature type="region of interest" description="Disordered" evidence="1">
    <location>
        <begin position="1"/>
        <end position="20"/>
    </location>
</feature>
<evidence type="ECO:0000256" key="1">
    <source>
        <dbReference type="SAM" id="MobiDB-lite"/>
    </source>
</evidence>
<reference evidence="3 4" key="1">
    <citation type="submission" date="2018-02" db="EMBL/GenBank/DDBJ databases">
        <title>Whole genome sequencing of endophytic bacterium.</title>
        <authorList>
            <person name="Eedara R."/>
            <person name="Podile A.R."/>
        </authorList>
    </citation>
    <scope>NUCLEOTIDE SEQUENCE [LARGE SCALE GENOMIC DNA]</scope>
    <source>
        <strain evidence="3 4">RP1T</strain>
    </source>
</reference>
<organism evidence="3 4">
    <name type="scientific">Labrys okinawensis</name>
    <dbReference type="NCBI Taxonomy" id="346911"/>
    <lineage>
        <taxon>Bacteria</taxon>
        <taxon>Pseudomonadati</taxon>
        <taxon>Pseudomonadota</taxon>
        <taxon>Alphaproteobacteria</taxon>
        <taxon>Hyphomicrobiales</taxon>
        <taxon>Xanthobacteraceae</taxon>
        <taxon>Labrys</taxon>
    </lineage>
</organism>
<keyword evidence="2" id="KW-0472">Membrane</keyword>
<dbReference type="OrthoDB" id="9799456at2"/>
<evidence type="ECO:0008006" key="5">
    <source>
        <dbReference type="Google" id="ProtNLM"/>
    </source>
</evidence>
<dbReference type="EMBL" id="PUEJ01000004">
    <property type="protein sequence ID" value="PRH87544.1"/>
    <property type="molecule type" value="Genomic_DNA"/>
</dbReference>
<dbReference type="Pfam" id="PF06170">
    <property type="entry name" value="DUF983"/>
    <property type="match status" value="1"/>
</dbReference>
<feature type="transmembrane region" description="Helical" evidence="2">
    <location>
        <begin position="83"/>
        <end position="102"/>
    </location>
</feature>